<feature type="domain" description="CNNM transmembrane" evidence="11">
    <location>
        <begin position="1"/>
        <end position="199"/>
    </location>
</feature>
<keyword evidence="6 8" id="KW-0472">Membrane</keyword>
<evidence type="ECO:0000256" key="8">
    <source>
        <dbReference type="PROSITE-ProRule" id="PRU01193"/>
    </source>
</evidence>
<dbReference type="OrthoDB" id="9798188at2"/>
<dbReference type="FunFam" id="3.10.580.10:FF:000002">
    <property type="entry name" value="Magnesium/cobalt efflux protein CorC"/>
    <property type="match status" value="1"/>
</dbReference>
<dbReference type="Gene3D" id="3.30.465.10">
    <property type="match status" value="1"/>
</dbReference>
<keyword evidence="4 8" id="KW-1133">Transmembrane helix</keyword>
<feature type="domain" description="CBS" evidence="10">
    <location>
        <begin position="282"/>
        <end position="338"/>
    </location>
</feature>
<dbReference type="EMBL" id="CP040098">
    <property type="protein sequence ID" value="QCQ22121.1"/>
    <property type="molecule type" value="Genomic_DNA"/>
</dbReference>
<keyword evidence="13" id="KW-1185">Reference proteome</keyword>
<dbReference type="InterPro" id="IPR000644">
    <property type="entry name" value="CBS_dom"/>
</dbReference>
<comment type="subcellular location">
    <subcellularLocation>
        <location evidence="1">Membrane</location>
        <topology evidence="1">Multi-pass membrane protein</topology>
    </subcellularLocation>
</comment>
<proteinExistence type="predicted"/>
<evidence type="ECO:0000256" key="6">
    <source>
        <dbReference type="ARBA" id="ARBA00023136"/>
    </source>
</evidence>
<feature type="transmembrane region" description="Helical" evidence="9">
    <location>
        <begin position="6"/>
        <end position="27"/>
    </location>
</feature>
<dbReference type="AlphaFoldDB" id="A0A4V1ERM1"/>
<feature type="transmembrane region" description="Helical" evidence="9">
    <location>
        <begin position="98"/>
        <end position="122"/>
    </location>
</feature>
<keyword evidence="3" id="KW-0677">Repeat</keyword>
<dbReference type="Pfam" id="PF03471">
    <property type="entry name" value="CorC_HlyC"/>
    <property type="match status" value="1"/>
</dbReference>
<evidence type="ECO:0000256" key="5">
    <source>
        <dbReference type="ARBA" id="ARBA00023122"/>
    </source>
</evidence>
<dbReference type="Pfam" id="PF00571">
    <property type="entry name" value="CBS"/>
    <property type="match status" value="1"/>
</dbReference>
<evidence type="ECO:0000313" key="13">
    <source>
        <dbReference type="Proteomes" id="UP000298602"/>
    </source>
</evidence>
<keyword evidence="5 7" id="KW-0129">CBS domain</keyword>
<dbReference type="CDD" id="cd04590">
    <property type="entry name" value="CBS_pair_CorC_HlyC_assoc"/>
    <property type="match status" value="1"/>
</dbReference>
<dbReference type="InterPro" id="IPR016169">
    <property type="entry name" value="FAD-bd_PCMH_sub2"/>
</dbReference>
<dbReference type="PANTHER" id="PTHR22777:SF17">
    <property type="entry name" value="UPF0053 PROTEIN SLL0260"/>
    <property type="match status" value="1"/>
</dbReference>
<dbReference type="InterPro" id="IPR002550">
    <property type="entry name" value="CNNM"/>
</dbReference>
<protein>
    <submittedName>
        <fullName evidence="12">HlyC/CorC family transporter</fullName>
    </submittedName>
</protein>
<dbReference type="InterPro" id="IPR005170">
    <property type="entry name" value="Transptr-assoc_dom"/>
</dbReference>
<dbReference type="PROSITE" id="PS51846">
    <property type="entry name" value="CNNM"/>
    <property type="match status" value="1"/>
</dbReference>
<dbReference type="SMART" id="SM00116">
    <property type="entry name" value="CBS"/>
    <property type="match status" value="2"/>
</dbReference>
<evidence type="ECO:0000256" key="2">
    <source>
        <dbReference type="ARBA" id="ARBA00022692"/>
    </source>
</evidence>
<keyword evidence="2 8" id="KW-0812">Transmembrane</keyword>
<dbReference type="GO" id="GO:0005886">
    <property type="term" value="C:plasma membrane"/>
    <property type="evidence" value="ECO:0007669"/>
    <property type="project" value="TreeGrafter"/>
</dbReference>
<evidence type="ECO:0000256" key="4">
    <source>
        <dbReference type="ARBA" id="ARBA00022989"/>
    </source>
</evidence>
<feature type="transmembrane region" description="Helical" evidence="9">
    <location>
        <begin position="134"/>
        <end position="156"/>
    </location>
</feature>
<evidence type="ECO:0000256" key="7">
    <source>
        <dbReference type="PROSITE-ProRule" id="PRU00703"/>
    </source>
</evidence>
<dbReference type="GO" id="GO:0050660">
    <property type="term" value="F:flavin adenine dinucleotide binding"/>
    <property type="evidence" value="ECO:0007669"/>
    <property type="project" value="InterPro"/>
</dbReference>
<accession>A0A4V1ERM1</accession>
<evidence type="ECO:0000256" key="1">
    <source>
        <dbReference type="ARBA" id="ARBA00004141"/>
    </source>
</evidence>
<name>A0A4V1ERM1_9BACT</name>
<dbReference type="SMART" id="SM01091">
    <property type="entry name" value="CorC_HlyC"/>
    <property type="match status" value="1"/>
</dbReference>
<gene>
    <name evidence="12" type="ORF">FDQ92_08050</name>
</gene>
<dbReference type="SUPFAM" id="SSF54631">
    <property type="entry name" value="CBS-domain pair"/>
    <property type="match status" value="1"/>
</dbReference>
<dbReference type="Gene3D" id="3.10.580.10">
    <property type="entry name" value="CBS-domain"/>
    <property type="match status" value="1"/>
</dbReference>
<dbReference type="Proteomes" id="UP000298602">
    <property type="component" value="Chromosome"/>
</dbReference>
<dbReference type="InterPro" id="IPR044751">
    <property type="entry name" value="Ion_transp-like_CBS"/>
</dbReference>
<dbReference type="SUPFAM" id="SSF56176">
    <property type="entry name" value="FAD-binding/transporter-associated domain-like"/>
    <property type="match status" value="1"/>
</dbReference>
<dbReference type="InterPro" id="IPR036318">
    <property type="entry name" value="FAD-bd_PCMH-like_sf"/>
</dbReference>
<dbReference type="KEGG" id="dax:FDQ92_08050"/>
<reference evidence="12 13" key="2">
    <citation type="submission" date="2019-05" db="EMBL/GenBank/DDBJ databases">
        <authorList>
            <person name="Suflita J.M."/>
            <person name="Marks C.R."/>
        </authorList>
    </citation>
    <scope>NUCLEOTIDE SEQUENCE [LARGE SCALE GENOMIC DNA]</scope>
    <source>
        <strain evidence="12 13">ALDC</strain>
    </source>
</reference>
<dbReference type="Pfam" id="PF01595">
    <property type="entry name" value="CNNM"/>
    <property type="match status" value="1"/>
</dbReference>
<sequence>MLYLELLIVLFLTLMNGVLAMSELAVISSRKSRLEHLANQGSRGARAALRLIDDPSRFLSTVQIGITLVGIIAGAFSGATLGQRLGAWLNAFPLISPYGGSVGIGITVVGITYLSLVIGELVPKRIALTQPERVACLVAGPMRGLSLVAAPAVWVLHISTERVLRLLGLAGARETTVTEDEVKSLIAEGTQAGIFVPQEQKMIEGVLRLADRPVRLIMTPRIQIVWVDVKSDKNTIIEMVRSHRFSRLLVCDGTVDHPVGVIHTKNLLPEALGCEDVTLSELVTPILYVPDRTTVLKLLNRFKKEKVHLAVVVDEYGTTEGLVTLTDVFEAIAGDLPERGEDDGPEIVQRDDGSWLADGTVPTDEIETLTGIYMGENVETLAGFVLDHLGRIPKAGASFNHGNARFEVVDMDGNRIDKVLIAVDRK</sequence>
<evidence type="ECO:0000313" key="12">
    <source>
        <dbReference type="EMBL" id="QCQ22121.1"/>
    </source>
</evidence>
<dbReference type="PANTHER" id="PTHR22777">
    <property type="entry name" value="HEMOLYSIN-RELATED"/>
    <property type="match status" value="1"/>
</dbReference>
<reference evidence="12 13" key="1">
    <citation type="submission" date="2019-05" db="EMBL/GenBank/DDBJ databases">
        <title>The Complete Genome Sequence of the n-alkane-degrading Desulfoglaeba alkanexedens ALDC reveals multiple alkylsuccinate synthase gene clusters.</title>
        <authorList>
            <person name="Callaghan A.V."/>
            <person name="Davidova I.A."/>
            <person name="Duncan K.E."/>
            <person name="Morris B."/>
            <person name="McInerney M.J."/>
        </authorList>
    </citation>
    <scope>NUCLEOTIDE SEQUENCE [LARGE SCALE GENOMIC DNA]</scope>
    <source>
        <strain evidence="12 13">ALDC</strain>
    </source>
</reference>
<dbReference type="PROSITE" id="PS51371">
    <property type="entry name" value="CBS"/>
    <property type="match status" value="2"/>
</dbReference>
<organism evidence="12 13">
    <name type="scientific">Desulfoglaeba alkanexedens ALDC</name>
    <dbReference type="NCBI Taxonomy" id="980445"/>
    <lineage>
        <taxon>Bacteria</taxon>
        <taxon>Pseudomonadati</taxon>
        <taxon>Thermodesulfobacteriota</taxon>
        <taxon>Syntrophobacteria</taxon>
        <taxon>Syntrophobacterales</taxon>
        <taxon>Syntrophobacteraceae</taxon>
        <taxon>Desulfoglaeba</taxon>
    </lineage>
</organism>
<evidence type="ECO:0000256" key="3">
    <source>
        <dbReference type="ARBA" id="ARBA00022737"/>
    </source>
</evidence>
<feature type="transmembrane region" description="Helical" evidence="9">
    <location>
        <begin position="58"/>
        <end position="78"/>
    </location>
</feature>
<evidence type="ECO:0000256" key="9">
    <source>
        <dbReference type="SAM" id="Phobius"/>
    </source>
</evidence>
<dbReference type="RefSeq" id="WP_137424090.1">
    <property type="nucleotide sequence ID" value="NZ_CP040098.1"/>
</dbReference>
<dbReference type="InterPro" id="IPR046342">
    <property type="entry name" value="CBS_dom_sf"/>
</dbReference>
<feature type="domain" description="CBS" evidence="10">
    <location>
        <begin position="218"/>
        <end position="277"/>
    </location>
</feature>
<evidence type="ECO:0000259" key="10">
    <source>
        <dbReference type="PROSITE" id="PS51371"/>
    </source>
</evidence>
<evidence type="ECO:0000259" key="11">
    <source>
        <dbReference type="PROSITE" id="PS51846"/>
    </source>
</evidence>